<dbReference type="Gene3D" id="3.40.50.300">
    <property type="entry name" value="P-loop containing nucleotide triphosphate hydrolases"/>
    <property type="match status" value="1"/>
</dbReference>
<evidence type="ECO:0000313" key="2">
    <source>
        <dbReference type="EMBL" id="SHI91782.1"/>
    </source>
</evidence>
<dbReference type="InterPro" id="IPR027417">
    <property type="entry name" value="P-loop_NTPase"/>
</dbReference>
<dbReference type="PANTHER" id="PTHR37291:SF1">
    <property type="entry name" value="TYPE IV METHYL-DIRECTED RESTRICTION ENZYME ECOKMCRB SUBUNIT"/>
    <property type="match status" value="1"/>
</dbReference>
<dbReference type="GO" id="GO:0016887">
    <property type="term" value="F:ATP hydrolysis activity"/>
    <property type="evidence" value="ECO:0007669"/>
    <property type="project" value="InterPro"/>
</dbReference>
<dbReference type="PANTHER" id="PTHR37291">
    <property type="entry name" value="5-METHYLCYTOSINE-SPECIFIC RESTRICTION ENZYME B"/>
    <property type="match status" value="1"/>
</dbReference>
<evidence type="ECO:0000313" key="3">
    <source>
        <dbReference type="Proteomes" id="UP000184488"/>
    </source>
</evidence>
<dbReference type="Pfam" id="PF07728">
    <property type="entry name" value="AAA_5"/>
    <property type="match status" value="1"/>
</dbReference>
<accession>A0A1M6F269</accession>
<gene>
    <name evidence="2" type="ORF">SAMN05444363_2095</name>
</gene>
<dbReference type="InterPro" id="IPR011704">
    <property type="entry name" value="ATPase_dyneun-rel_AAA"/>
</dbReference>
<dbReference type="RefSeq" id="WP_073311105.1">
    <property type="nucleotide sequence ID" value="NZ_FQZI01000003.1"/>
</dbReference>
<reference evidence="3" key="1">
    <citation type="submission" date="2016-11" db="EMBL/GenBank/DDBJ databases">
        <authorList>
            <person name="Varghese N."/>
            <person name="Submissions S."/>
        </authorList>
    </citation>
    <scope>NUCLEOTIDE SEQUENCE [LARGE SCALE GENOMIC DNA]</scope>
    <source>
        <strain evidence="3">DSM 18829</strain>
    </source>
</reference>
<keyword evidence="3" id="KW-1185">Reference proteome</keyword>
<dbReference type="Proteomes" id="UP000184488">
    <property type="component" value="Unassembled WGS sequence"/>
</dbReference>
<sequence length="681" mass="79570">MSELQNKILKLSNEILDYLLEFKKNNPDFTFSLRKRDSAQSKGVKRLATGQWFQGSHYIYVPLFYRGDNARKIKTIGFVISFKKDGSLNNYIEISFKDGITTFEEKEFHRMLAKFLNLKLNSKNNGQKVFDNQNDIWNNLNYYITDFRNYALKLIEDFDIKDKYLISENEFQKDLKRILAIKKTLLPISIDSSQNIIPKTLNKMLNQILYGPPGTGKTYHTINKAIEICNPSFNLEHDRKVLKDEFDRLVKEEQIVFTTFHQSMSYEDFIEGIKPKTVNNTVHYEIEDGLFKQICHKARTKNGNFDAVIETFKKDISEIDGKQALTINAPNSSFDVIYRGTNVFYVQPHNSSKDNPWYPVNISNMQIAFETNNYDKLYNPTYIRGILHYLTSNYKLVKGESENNKNYVLIIDEINRGNVSQIFGELITLIEESKRLGNDEALEVTLPYSKDLFGVPPNLYIIGTMNTADRSVEALDTALRRRFSFEEMMPQTELLTPSALYCKLLWEYKDVRWENKEFMEKEKSFFEVFGCPDDFNIKKNDIWETMKESDDKTKLDYFKDFSFSLDLSKILKTINKRIELLLDRDHTIGHSYFINVNSLEDLENTFKNNIIPLLQEYFYNDYEKIALVLGEGFVEIKRPQDNQVKFAKLSVGLEQPELQTEFAVKKGFDIQKAINLLGSNE</sequence>
<dbReference type="InterPro" id="IPR052934">
    <property type="entry name" value="Methyl-DNA_Rec/Restrict_Enz"/>
</dbReference>
<name>A0A1M6F269_9FLAO</name>
<dbReference type="STRING" id="415425.SAMN05444363_2095"/>
<evidence type="ECO:0000259" key="1">
    <source>
        <dbReference type="Pfam" id="PF07728"/>
    </source>
</evidence>
<protein>
    <submittedName>
        <fullName evidence="2">AAA domain (Dynein-related subfamily)</fullName>
    </submittedName>
</protein>
<proteinExistence type="predicted"/>
<feature type="domain" description="ATPase dynein-related AAA" evidence="1">
    <location>
        <begin position="394"/>
        <end position="483"/>
    </location>
</feature>
<dbReference type="GO" id="GO:0005524">
    <property type="term" value="F:ATP binding"/>
    <property type="evidence" value="ECO:0007669"/>
    <property type="project" value="InterPro"/>
</dbReference>
<dbReference type="AlphaFoldDB" id="A0A1M6F269"/>
<organism evidence="2 3">
    <name type="scientific">Flavobacterium terrae</name>
    <dbReference type="NCBI Taxonomy" id="415425"/>
    <lineage>
        <taxon>Bacteria</taxon>
        <taxon>Pseudomonadati</taxon>
        <taxon>Bacteroidota</taxon>
        <taxon>Flavobacteriia</taxon>
        <taxon>Flavobacteriales</taxon>
        <taxon>Flavobacteriaceae</taxon>
        <taxon>Flavobacterium</taxon>
    </lineage>
</organism>
<dbReference type="EMBL" id="FQZI01000003">
    <property type="protein sequence ID" value="SHI91782.1"/>
    <property type="molecule type" value="Genomic_DNA"/>
</dbReference>
<dbReference type="SUPFAM" id="SSF52540">
    <property type="entry name" value="P-loop containing nucleoside triphosphate hydrolases"/>
    <property type="match status" value="1"/>
</dbReference>